<dbReference type="PANTHER" id="PTHR13789">
    <property type="entry name" value="MONOOXYGENASE"/>
    <property type="match status" value="1"/>
</dbReference>
<evidence type="ECO:0000256" key="1">
    <source>
        <dbReference type="ARBA" id="ARBA00023002"/>
    </source>
</evidence>
<name>A0A2T5MCN9_9GAMM</name>
<dbReference type="Proteomes" id="UP000244248">
    <property type="component" value="Unassembled WGS sequence"/>
</dbReference>
<reference evidence="5 6" key="1">
    <citation type="submission" date="2018-04" db="EMBL/GenBank/DDBJ databases">
        <title>Novel species isolated from glacier.</title>
        <authorList>
            <person name="Liu Q."/>
            <person name="Xin Y.-H."/>
        </authorList>
    </citation>
    <scope>NUCLEOTIDE SEQUENCE [LARGE SCALE GENOMIC DNA]</scope>
    <source>
        <strain evidence="5 6">GT1R17</strain>
    </source>
</reference>
<keyword evidence="3" id="KW-1133">Transmembrane helix</keyword>
<dbReference type="GO" id="GO:0071949">
    <property type="term" value="F:FAD binding"/>
    <property type="evidence" value="ECO:0007669"/>
    <property type="project" value="InterPro"/>
</dbReference>
<evidence type="ECO:0000259" key="4">
    <source>
        <dbReference type="Pfam" id="PF01494"/>
    </source>
</evidence>
<accession>A0A2T5MCN9</accession>
<dbReference type="EMBL" id="QANS01000006">
    <property type="protein sequence ID" value="PTU30317.1"/>
    <property type="molecule type" value="Genomic_DNA"/>
</dbReference>
<keyword evidence="1" id="KW-0560">Oxidoreductase</keyword>
<dbReference type="RefSeq" id="WP_107941261.1">
    <property type="nucleotide sequence ID" value="NZ_QANS01000006.1"/>
</dbReference>
<dbReference type="InterPro" id="IPR050493">
    <property type="entry name" value="FAD-dep_Monooxygenase_BioMet"/>
</dbReference>
<evidence type="ECO:0000313" key="6">
    <source>
        <dbReference type="Proteomes" id="UP000244248"/>
    </source>
</evidence>
<evidence type="ECO:0000313" key="5">
    <source>
        <dbReference type="EMBL" id="PTU30317.1"/>
    </source>
</evidence>
<evidence type="ECO:0000256" key="3">
    <source>
        <dbReference type="SAM" id="Phobius"/>
    </source>
</evidence>
<sequence length="392" mass="42210">MNIVIIGAGVAGASAALALVKQGHQIQIYERRPLAATMGAGLVIWPNASFILSSFGVLPYIAAVSGRPKKMRRIDQEDNPLGHIDIPHLEKLMGSPAYSILRCDLQSILLKRLASLGIEVAYGYNAHTIQLGADGRCTVRFDNGHTVSPDLIIGADGRKDSVARQYVAGDNSPVYQGFVNWLGVAEFSSPVIDEVAISDYWGCGERFGLVGINPRKVYWAAAQADATEHDAIEADHKEVVAELFDSWPAPISKVIRATEAHAIRKIRVYDLDPLAVWHRDNVLLVGDAAHAPLPTSGQGACQAIEDAWHLAACLEKASADLPSALEAFTQLRKEKTSAITVQAREFASALFSTDPEVCRIRDQRAKAADPILNVSALAAGWGAGLPMPIQIN</sequence>
<keyword evidence="3" id="KW-0812">Transmembrane</keyword>
<keyword evidence="6" id="KW-1185">Reference proteome</keyword>
<feature type="transmembrane region" description="Helical" evidence="3">
    <location>
        <begin position="42"/>
        <end position="63"/>
    </location>
</feature>
<dbReference type="SUPFAM" id="SSF51905">
    <property type="entry name" value="FAD/NAD(P)-binding domain"/>
    <property type="match status" value="1"/>
</dbReference>
<dbReference type="GO" id="GO:0004497">
    <property type="term" value="F:monooxygenase activity"/>
    <property type="evidence" value="ECO:0007669"/>
    <property type="project" value="UniProtKB-KW"/>
</dbReference>
<dbReference type="OrthoDB" id="9782160at2"/>
<keyword evidence="3" id="KW-0472">Membrane</keyword>
<dbReference type="Gene3D" id="3.50.50.60">
    <property type="entry name" value="FAD/NAD(P)-binding domain"/>
    <property type="match status" value="1"/>
</dbReference>
<dbReference type="Pfam" id="PF01494">
    <property type="entry name" value="FAD_binding_3"/>
    <property type="match status" value="1"/>
</dbReference>
<gene>
    <name evidence="5" type="ORF">CJD38_15335</name>
</gene>
<comment type="caution">
    <text evidence="5">The sequence shown here is derived from an EMBL/GenBank/DDBJ whole genome shotgun (WGS) entry which is preliminary data.</text>
</comment>
<dbReference type="PANTHER" id="PTHR13789:SF309">
    <property type="entry name" value="PUTATIVE (AFU_ORTHOLOGUE AFUA_6G14510)-RELATED"/>
    <property type="match status" value="1"/>
</dbReference>
<evidence type="ECO:0000256" key="2">
    <source>
        <dbReference type="ARBA" id="ARBA00023033"/>
    </source>
</evidence>
<dbReference type="AlphaFoldDB" id="A0A2T5MCN9"/>
<proteinExistence type="predicted"/>
<organism evidence="5 6">
    <name type="scientific">Stenotrophobium rhamnosiphilum</name>
    <dbReference type="NCBI Taxonomy" id="2029166"/>
    <lineage>
        <taxon>Bacteria</taxon>
        <taxon>Pseudomonadati</taxon>
        <taxon>Pseudomonadota</taxon>
        <taxon>Gammaproteobacteria</taxon>
        <taxon>Nevskiales</taxon>
        <taxon>Nevskiaceae</taxon>
        <taxon>Stenotrophobium</taxon>
    </lineage>
</organism>
<feature type="domain" description="FAD-binding" evidence="4">
    <location>
        <begin position="2"/>
        <end position="317"/>
    </location>
</feature>
<keyword evidence="2 5" id="KW-0503">Monooxygenase</keyword>
<dbReference type="InterPro" id="IPR002938">
    <property type="entry name" value="FAD-bd"/>
</dbReference>
<protein>
    <submittedName>
        <fullName evidence="5">Monooxygenase</fullName>
    </submittedName>
</protein>
<dbReference type="InterPro" id="IPR036188">
    <property type="entry name" value="FAD/NAD-bd_sf"/>
</dbReference>
<dbReference type="PRINTS" id="PR00420">
    <property type="entry name" value="RNGMNOXGNASE"/>
</dbReference>